<dbReference type="RefSeq" id="WP_303479137.1">
    <property type="nucleotide sequence ID" value="NZ_JAUOPJ010000001.1"/>
</dbReference>
<protein>
    <submittedName>
        <fullName evidence="1">DUF1499 domain-containing protein</fullName>
    </submittedName>
</protein>
<evidence type="ECO:0000313" key="1">
    <source>
        <dbReference type="EMBL" id="MDO6455721.1"/>
    </source>
</evidence>
<dbReference type="InterPro" id="IPR010865">
    <property type="entry name" value="DUF1499"/>
</dbReference>
<dbReference type="AlphaFoldDB" id="A0AAW7XNA3"/>
<name>A0AAW7XNA3_9RHOB</name>
<evidence type="ECO:0000313" key="2">
    <source>
        <dbReference type="Proteomes" id="UP001169823"/>
    </source>
</evidence>
<sequence length="140" mass="15327">MKMVFWGALIVFVALQAIVRLTPSDPARWHVDPFAAADPAPGGVKRLVTAPLQPEEALARLAAVAQTEPRTRHVAGSVEEGRLTYRTRSFFWGFPDYTTLAARPHEGGAELVILGRLRFGKADFGVNARRAEAWIEAAGF</sequence>
<dbReference type="Proteomes" id="UP001169823">
    <property type="component" value="Unassembled WGS sequence"/>
</dbReference>
<dbReference type="EMBL" id="JAUOPJ010000001">
    <property type="protein sequence ID" value="MDO6455721.1"/>
    <property type="molecule type" value="Genomic_DNA"/>
</dbReference>
<proteinExistence type="predicted"/>
<organism evidence="1 2">
    <name type="scientific">Celeribacter halophilus</name>
    <dbReference type="NCBI Taxonomy" id="576117"/>
    <lineage>
        <taxon>Bacteria</taxon>
        <taxon>Pseudomonadati</taxon>
        <taxon>Pseudomonadota</taxon>
        <taxon>Alphaproteobacteria</taxon>
        <taxon>Rhodobacterales</taxon>
        <taxon>Roseobacteraceae</taxon>
        <taxon>Celeribacter</taxon>
    </lineage>
</organism>
<accession>A0AAW7XNA3</accession>
<comment type="caution">
    <text evidence="1">The sequence shown here is derived from an EMBL/GenBank/DDBJ whole genome shotgun (WGS) entry which is preliminary data.</text>
</comment>
<dbReference type="Pfam" id="PF07386">
    <property type="entry name" value="DUF1499"/>
    <property type="match status" value="1"/>
</dbReference>
<gene>
    <name evidence="1" type="ORF">Q4494_01405</name>
</gene>
<reference evidence="1" key="1">
    <citation type="submission" date="2023-07" db="EMBL/GenBank/DDBJ databases">
        <title>Genome content predicts the carbon catabolic preferences of heterotrophic bacteria.</title>
        <authorList>
            <person name="Gralka M."/>
        </authorList>
    </citation>
    <scope>NUCLEOTIDE SEQUENCE</scope>
    <source>
        <strain evidence="1">I2M02</strain>
    </source>
</reference>